<evidence type="ECO:0000313" key="2">
    <source>
        <dbReference type="Proteomes" id="UP001140094"/>
    </source>
</evidence>
<proteinExistence type="predicted"/>
<dbReference type="Proteomes" id="UP001140094">
    <property type="component" value="Unassembled WGS sequence"/>
</dbReference>
<reference evidence="1" key="1">
    <citation type="submission" date="2022-07" db="EMBL/GenBank/DDBJ databases">
        <title>Phylogenomic reconstructions and comparative analyses of Kickxellomycotina fungi.</title>
        <authorList>
            <person name="Reynolds N.K."/>
            <person name="Stajich J.E."/>
            <person name="Barry K."/>
            <person name="Grigoriev I.V."/>
            <person name="Crous P."/>
            <person name="Smith M.E."/>
        </authorList>
    </citation>
    <scope>NUCLEOTIDE SEQUENCE</scope>
    <source>
        <strain evidence="1">NRRL 1565</strain>
    </source>
</reference>
<dbReference type="AlphaFoldDB" id="A0A9W8HY77"/>
<gene>
    <name evidence="1" type="ORF">H4R20_000957</name>
</gene>
<sequence length="177" mass="19743">MDAIYAFFATSMMSENIVISSGEFKHKADAESAQAIAYSIEKHHKVLELLIKTPDGMRPYATGMLEGHSRSEMTIRGHSLAASAKRNNFCSDGWSFVHLSGTYKWQISNLLGNKWTLSDPSGKVIAAFKHKTWRVRKYGVLRIMENVDDDLRAVIMLTCDIVRRTVMESEQAAAAGA</sequence>
<organism evidence="1 2">
    <name type="scientific">Coemansia guatemalensis</name>
    <dbReference type="NCBI Taxonomy" id="2761395"/>
    <lineage>
        <taxon>Eukaryota</taxon>
        <taxon>Fungi</taxon>
        <taxon>Fungi incertae sedis</taxon>
        <taxon>Zoopagomycota</taxon>
        <taxon>Kickxellomycotina</taxon>
        <taxon>Kickxellomycetes</taxon>
        <taxon>Kickxellales</taxon>
        <taxon>Kickxellaceae</taxon>
        <taxon>Coemansia</taxon>
    </lineage>
</organism>
<evidence type="ECO:0000313" key="1">
    <source>
        <dbReference type="EMBL" id="KAJ2808230.1"/>
    </source>
</evidence>
<accession>A0A9W8HY77</accession>
<dbReference type="OrthoDB" id="5573441at2759"/>
<protein>
    <submittedName>
        <fullName evidence="1">Uncharacterized protein</fullName>
    </submittedName>
</protein>
<keyword evidence="2" id="KW-1185">Reference proteome</keyword>
<comment type="caution">
    <text evidence="1">The sequence shown here is derived from an EMBL/GenBank/DDBJ whole genome shotgun (WGS) entry which is preliminary data.</text>
</comment>
<name>A0A9W8HY77_9FUNG</name>
<dbReference type="EMBL" id="JANBUO010000060">
    <property type="protein sequence ID" value="KAJ2808230.1"/>
    <property type="molecule type" value="Genomic_DNA"/>
</dbReference>